<feature type="chain" id="PRO_5025367278" evidence="7">
    <location>
        <begin position="23"/>
        <end position="104"/>
    </location>
</feature>
<dbReference type="InterPro" id="IPR002324">
    <property type="entry name" value="Cyt_c_ID"/>
</dbReference>
<gene>
    <name evidence="9" type="ORF">ETQ85_15270</name>
</gene>
<evidence type="ECO:0000256" key="5">
    <source>
        <dbReference type="ARBA" id="ARBA00023004"/>
    </source>
</evidence>
<keyword evidence="4" id="KW-0249">Electron transport</keyword>
<feature type="signal peptide" evidence="7">
    <location>
        <begin position="1"/>
        <end position="22"/>
    </location>
</feature>
<evidence type="ECO:0000256" key="3">
    <source>
        <dbReference type="ARBA" id="ARBA00022723"/>
    </source>
</evidence>
<dbReference type="InterPro" id="IPR009056">
    <property type="entry name" value="Cyt_c-like_dom"/>
</dbReference>
<feature type="binding site" description="covalent" evidence="6">
    <location>
        <position position="32"/>
    </location>
    <ligand>
        <name>heme c</name>
        <dbReference type="ChEBI" id="CHEBI:61717"/>
    </ligand>
</feature>
<dbReference type="RefSeq" id="WP_148579937.1">
    <property type="nucleotide sequence ID" value="NZ_JAVEUW010000032.1"/>
</dbReference>
<feature type="domain" description="Cytochrome c" evidence="8">
    <location>
        <begin position="18"/>
        <end position="104"/>
    </location>
</feature>
<comment type="PTM">
    <text evidence="6">Binds 1 heme c group covalently per subunit.</text>
</comment>
<dbReference type="Proteomes" id="UP000389128">
    <property type="component" value="Unassembled WGS sequence"/>
</dbReference>
<keyword evidence="1" id="KW-0813">Transport</keyword>
<accession>A0A6C2CLK3</accession>
<evidence type="ECO:0000256" key="4">
    <source>
        <dbReference type="ARBA" id="ARBA00022982"/>
    </source>
</evidence>
<reference evidence="9 10" key="1">
    <citation type="submission" date="2019-01" db="EMBL/GenBank/DDBJ databases">
        <title>Zoogloea oleivorans genome sequencing and assembly.</title>
        <authorList>
            <person name="Tancsics A."/>
            <person name="Farkas M."/>
            <person name="Kriszt B."/>
            <person name="Maroti G."/>
            <person name="Horvath B."/>
        </authorList>
    </citation>
    <scope>NUCLEOTIDE SEQUENCE [LARGE SCALE GENOMIC DNA]</scope>
    <source>
        <strain evidence="9 10">Buc</strain>
    </source>
</reference>
<dbReference type="Gene3D" id="1.10.760.10">
    <property type="entry name" value="Cytochrome c-like domain"/>
    <property type="match status" value="1"/>
</dbReference>
<evidence type="ECO:0000313" key="9">
    <source>
        <dbReference type="EMBL" id="TYC55077.1"/>
    </source>
</evidence>
<feature type="binding site" description="covalent" evidence="6">
    <location>
        <position position="36"/>
    </location>
    <ligand>
        <name>heme c</name>
        <dbReference type="ChEBI" id="CHEBI:61717"/>
    </ligand>
</feature>
<dbReference type="GO" id="GO:0020037">
    <property type="term" value="F:heme binding"/>
    <property type="evidence" value="ECO:0007669"/>
    <property type="project" value="InterPro"/>
</dbReference>
<dbReference type="SUPFAM" id="SSF46626">
    <property type="entry name" value="Cytochrome c"/>
    <property type="match status" value="1"/>
</dbReference>
<dbReference type="EMBL" id="SDKK01000014">
    <property type="protein sequence ID" value="TYC55077.1"/>
    <property type="molecule type" value="Genomic_DNA"/>
</dbReference>
<evidence type="ECO:0000256" key="7">
    <source>
        <dbReference type="SAM" id="SignalP"/>
    </source>
</evidence>
<evidence type="ECO:0000256" key="1">
    <source>
        <dbReference type="ARBA" id="ARBA00022448"/>
    </source>
</evidence>
<feature type="binding site" description="covalent" evidence="6">
    <location>
        <position position="81"/>
    </location>
    <ligand>
        <name>heme c</name>
        <dbReference type="ChEBI" id="CHEBI:61717"/>
    </ligand>
</feature>
<evidence type="ECO:0000256" key="6">
    <source>
        <dbReference type="PIRSR" id="PIRSR602324-1"/>
    </source>
</evidence>
<name>A0A6C2CLK3_9RHOO</name>
<dbReference type="PROSITE" id="PS51007">
    <property type="entry name" value="CYTC"/>
    <property type="match status" value="1"/>
</dbReference>
<dbReference type="OrthoDB" id="9814063at2"/>
<organism evidence="9 10">
    <name type="scientific">Zoogloea oleivorans</name>
    <dbReference type="NCBI Taxonomy" id="1552750"/>
    <lineage>
        <taxon>Bacteria</taxon>
        <taxon>Pseudomonadati</taxon>
        <taxon>Pseudomonadota</taxon>
        <taxon>Betaproteobacteria</taxon>
        <taxon>Rhodocyclales</taxon>
        <taxon>Zoogloeaceae</taxon>
        <taxon>Zoogloea</taxon>
    </lineage>
</organism>
<sequence length="104" mass="10873">MKFVQLVCTVALGVAAASPALASEEIIKKARCVACHTVAEKRVGPAYKDVAAKYKGQGDAVAVLSAKVRHGGTGTWGQIPMPPNGTDKISDADLKAAIEWILKL</sequence>
<evidence type="ECO:0000259" key="8">
    <source>
        <dbReference type="PROSITE" id="PS51007"/>
    </source>
</evidence>
<keyword evidence="2 6" id="KW-0349">Heme</keyword>
<dbReference type="AlphaFoldDB" id="A0A6C2CLK3"/>
<keyword evidence="5 6" id="KW-0408">Iron</keyword>
<proteinExistence type="predicted"/>
<dbReference type="GO" id="GO:0009055">
    <property type="term" value="F:electron transfer activity"/>
    <property type="evidence" value="ECO:0007669"/>
    <property type="project" value="InterPro"/>
</dbReference>
<dbReference type="PRINTS" id="PR00606">
    <property type="entry name" value="CYTCHROMECID"/>
</dbReference>
<protein>
    <submittedName>
        <fullName evidence="9">C-type cytochrome</fullName>
    </submittedName>
</protein>
<dbReference type="InterPro" id="IPR036909">
    <property type="entry name" value="Cyt_c-like_dom_sf"/>
</dbReference>
<dbReference type="Pfam" id="PF00034">
    <property type="entry name" value="Cytochrom_C"/>
    <property type="match status" value="1"/>
</dbReference>
<keyword evidence="7" id="KW-0732">Signal</keyword>
<comment type="caution">
    <text evidence="9">The sequence shown here is derived from an EMBL/GenBank/DDBJ whole genome shotgun (WGS) entry which is preliminary data.</text>
</comment>
<keyword evidence="3 6" id="KW-0479">Metal-binding</keyword>
<evidence type="ECO:0000256" key="2">
    <source>
        <dbReference type="ARBA" id="ARBA00022617"/>
    </source>
</evidence>
<dbReference type="GO" id="GO:0005506">
    <property type="term" value="F:iron ion binding"/>
    <property type="evidence" value="ECO:0007669"/>
    <property type="project" value="InterPro"/>
</dbReference>
<evidence type="ECO:0000313" key="10">
    <source>
        <dbReference type="Proteomes" id="UP000389128"/>
    </source>
</evidence>
<keyword evidence="10" id="KW-1185">Reference proteome</keyword>